<dbReference type="AlphaFoldDB" id="A0A6J4TJR0"/>
<keyword evidence="1" id="KW-1133">Transmembrane helix</keyword>
<keyword evidence="1" id="KW-0812">Transmembrane</keyword>
<sequence length="140" mass="15530">MRYHYRVMKRSNKWPKPFGGPPKKLLDDDGGPDAPVRGPLFPRPVFVGLLAVFCVSLMLTADWFGLLLLNRDGVSDRIGPLNTVRVMAVLMAGIAVPSALLMLHYNRLYSYVSEHNVFFAITFSLSFMLGLPCALVAVFG</sequence>
<protein>
    <submittedName>
        <fullName evidence="2">Uncharacterized protein</fullName>
    </submittedName>
</protein>
<keyword evidence="1" id="KW-0472">Membrane</keyword>
<feature type="transmembrane region" description="Helical" evidence="1">
    <location>
        <begin position="86"/>
        <end position="105"/>
    </location>
</feature>
<evidence type="ECO:0000256" key="1">
    <source>
        <dbReference type="SAM" id="Phobius"/>
    </source>
</evidence>
<name>A0A6J4TJR0_9ACTN</name>
<feature type="transmembrane region" description="Helical" evidence="1">
    <location>
        <begin position="117"/>
        <end position="139"/>
    </location>
</feature>
<feature type="transmembrane region" description="Helical" evidence="1">
    <location>
        <begin position="45"/>
        <end position="66"/>
    </location>
</feature>
<evidence type="ECO:0000313" key="2">
    <source>
        <dbReference type="EMBL" id="CAA9525371.1"/>
    </source>
</evidence>
<gene>
    <name evidence="2" type="ORF">AVDCRST_MAG05-3917</name>
</gene>
<reference evidence="2" key="1">
    <citation type="submission" date="2020-02" db="EMBL/GenBank/DDBJ databases">
        <authorList>
            <person name="Meier V. D."/>
        </authorList>
    </citation>
    <scope>NUCLEOTIDE SEQUENCE</scope>
    <source>
        <strain evidence="2">AVDCRST_MAG05</strain>
    </source>
</reference>
<dbReference type="EMBL" id="CADCVM010000434">
    <property type="protein sequence ID" value="CAA9525371.1"/>
    <property type="molecule type" value="Genomic_DNA"/>
</dbReference>
<organism evidence="2">
    <name type="scientific">uncultured Rubrobacteraceae bacterium</name>
    <dbReference type="NCBI Taxonomy" id="349277"/>
    <lineage>
        <taxon>Bacteria</taxon>
        <taxon>Bacillati</taxon>
        <taxon>Actinomycetota</taxon>
        <taxon>Rubrobacteria</taxon>
        <taxon>Rubrobacterales</taxon>
        <taxon>Rubrobacteraceae</taxon>
        <taxon>environmental samples</taxon>
    </lineage>
</organism>
<proteinExistence type="predicted"/>
<accession>A0A6J4TJR0</accession>